<keyword evidence="2" id="KW-1185">Reference proteome</keyword>
<comment type="caution">
    <text evidence="1">The sequence shown here is derived from an EMBL/GenBank/DDBJ whole genome shotgun (WGS) entry which is preliminary data.</text>
</comment>
<sequence>MARQEKVCNALLDGVLVPAVAAHQLALRDLRLQQQVMQVLQHLLIGLQLLLRRRPQRRPVQPRQHVDQHLRVDLDVVLHQLRVLGVQRVRGRRRLAGLGGAGDEVEAEDLHGGFCEYTQVLCAFFISEAWLQSCTRRWHEPR</sequence>
<organism evidence="1 2">
    <name type="scientific">Tolypocladium paradoxum</name>
    <dbReference type="NCBI Taxonomy" id="94208"/>
    <lineage>
        <taxon>Eukaryota</taxon>
        <taxon>Fungi</taxon>
        <taxon>Dikarya</taxon>
        <taxon>Ascomycota</taxon>
        <taxon>Pezizomycotina</taxon>
        <taxon>Sordariomycetes</taxon>
        <taxon>Hypocreomycetidae</taxon>
        <taxon>Hypocreales</taxon>
        <taxon>Ophiocordycipitaceae</taxon>
        <taxon>Tolypocladium</taxon>
    </lineage>
</organism>
<reference evidence="1 2" key="1">
    <citation type="submission" date="2018-01" db="EMBL/GenBank/DDBJ databases">
        <title>Harnessing the power of phylogenomics to disentangle the directionality and signatures of interkingdom host jumping in the parasitic fungal genus Tolypocladium.</title>
        <authorList>
            <person name="Quandt C.A."/>
            <person name="Patterson W."/>
            <person name="Spatafora J.W."/>
        </authorList>
    </citation>
    <scope>NUCLEOTIDE SEQUENCE [LARGE SCALE GENOMIC DNA]</scope>
    <source>
        <strain evidence="1 2">NRBC 100945</strain>
    </source>
</reference>
<gene>
    <name evidence="1" type="ORF">TPAR_05834</name>
</gene>
<evidence type="ECO:0000313" key="1">
    <source>
        <dbReference type="EMBL" id="POR33972.1"/>
    </source>
</evidence>
<evidence type="ECO:0000313" key="2">
    <source>
        <dbReference type="Proteomes" id="UP000237481"/>
    </source>
</evidence>
<dbReference type="Proteomes" id="UP000237481">
    <property type="component" value="Unassembled WGS sequence"/>
</dbReference>
<accession>A0A2S4KUV5</accession>
<name>A0A2S4KUV5_9HYPO</name>
<proteinExistence type="predicted"/>
<dbReference type="AlphaFoldDB" id="A0A2S4KUV5"/>
<protein>
    <submittedName>
        <fullName evidence="1">Uncharacterized protein</fullName>
    </submittedName>
</protein>
<dbReference type="EMBL" id="PKSG01000596">
    <property type="protein sequence ID" value="POR33972.1"/>
    <property type="molecule type" value="Genomic_DNA"/>
</dbReference>